<reference evidence="1 2" key="1">
    <citation type="submission" date="2019-05" db="EMBL/GenBank/DDBJ databases">
        <title>Emergence of the Ug99 lineage of the wheat stem rust pathogen through somatic hybridization.</title>
        <authorList>
            <person name="Li F."/>
            <person name="Upadhyaya N.M."/>
            <person name="Sperschneider J."/>
            <person name="Matny O."/>
            <person name="Nguyen-Phuc H."/>
            <person name="Mago R."/>
            <person name="Raley C."/>
            <person name="Miller M.E."/>
            <person name="Silverstein K.A.T."/>
            <person name="Henningsen E."/>
            <person name="Hirsch C.D."/>
            <person name="Visser B."/>
            <person name="Pretorius Z.A."/>
            <person name="Steffenson B.J."/>
            <person name="Schwessinger B."/>
            <person name="Dodds P.N."/>
            <person name="Figueroa M."/>
        </authorList>
    </citation>
    <scope>NUCLEOTIDE SEQUENCE [LARGE SCALE GENOMIC DNA]</scope>
    <source>
        <strain evidence="1 2">Ug99</strain>
    </source>
</reference>
<sequence>MNWLVGVKGGALIGLRQISRARKSAANYVLGGTCSASLHTSSRADHDYSCLHDEQENAKRKACDLNHDVNDDMNSVNDKSVSLNSESFVRHSNYQIVNTYTTKLADRILPSILDSSSINSQKNSS</sequence>
<comment type="caution">
    <text evidence="1">The sequence shown here is derived from an EMBL/GenBank/DDBJ whole genome shotgun (WGS) entry which is preliminary data.</text>
</comment>
<protein>
    <submittedName>
        <fullName evidence="1">Uncharacterized protein</fullName>
    </submittedName>
</protein>
<dbReference type="AlphaFoldDB" id="A0A5B0RLB9"/>
<name>A0A5B0RLB9_PUCGR</name>
<evidence type="ECO:0000313" key="2">
    <source>
        <dbReference type="Proteomes" id="UP000325313"/>
    </source>
</evidence>
<accession>A0A5B0RLB9</accession>
<gene>
    <name evidence="1" type="ORF">PGTUg99_010520</name>
</gene>
<dbReference type="EMBL" id="VDEP01000170">
    <property type="protein sequence ID" value="KAA1126731.1"/>
    <property type="molecule type" value="Genomic_DNA"/>
</dbReference>
<evidence type="ECO:0000313" key="1">
    <source>
        <dbReference type="EMBL" id="KAA1126731.1"/>
    </source>
</evidence>
<dbReference type="Proteomes" id="UP000325313">
    <property type="component" value="Unassembled WGS sequence"/>
</dbReference>
<organism evidence="1 2">
    <name type="scientific">Puccinia graminis f. sp. tritici</name>
    <dbReference type="NCBI Taxonomy" id="56615"/>
    <lineage>
        <taxon>Eukaryota</taxon>
        <taxon>Fungi</taxon>
        <taxon>Dikarya</taxon>
        <taxon>Basidiomycota</taxon>
        <taxon>Pucciniomycotina</taxon>
        <taxon>Pucciniomycetes</taxon>
        <taxon>Pucciniales</taxon>
        <taxon>Pucciniaceae</taxon>
        <taxon>Puccinia</taxon>
    </lineage>
</organism>
<proteinExistence type="predicted"/>